<proteinExistence type="predicted"/>
<sequence>MMPSVTAKPGRLNNNNKIMQEHSYSLVSKPKKSSKDGKYELFQQPHQVYGLIYADCEREDCRSRRLRNATSISENTAFQEVVKNFKTPAQLFLHIQLQSSKNPKSRRFTMD</sequence>
<protein>
    <submittedName>
        <fullName evidence="2">SFRICE_034898</fullName>
    </submittedName>
</protein>
<reference evidence="2" key="1">
    <citation type="submission" date="2016-07" db="EMBL/GenBank/DDBJ databases">
        <authorList>
            <person name="Bretaudeau A."/>
        </authorList>
    </citation>
    <scope>NUCLEOTIDE SEQUENCE</scope>
    <source>
        <strain evidence="2">Rice</strain>
        <tissue evidence="2">Whole body</tissue>
    </source>
</reference>
<organism evidence="2">
    <name type="scientific">Spodoptera frugiperda</name>
    <name type="common">Fall armyworm</name>
    <dbReference type="NCBI Taxonomy" id="7108"/>
    <lineage>
        <taxon>Eukaryota</taxon>
        <taxon>Metazoa</taxon>
        <taxon>Ecdysozoa</taxon>
        <taxon>Arthropoda</taxon>
        <taxon>Hexapoda</taxon>
        <taxon>Insecta</taxon>
        <taxon>Pterygota</taxon>
        <taxon>Neoptera</taxon>
        <taxon>Endopterygota</taxon>
        <taxon>Lepidoptera</taxon>
        <taxon>Glossata</taxon>
        <taxon>Ditrysia</taxon>
        <taxon>Noctuoidea</taxon>
        <taxon>Noctuidae</taxon>
        <taxon>Amphipyrinae</taxon>
        <taxon>Spodoptera</taxon>
    </lineage>
</organism>
<evidence type="ECO:0000313" key="2">
    <source>
        <dbReference type="EMBL" id="SOQ53833.1"/>
    </source>
</evidence>
<evidence type="ECO:0000256" key="1">
    <source>
        <dbReference type="SAM" id="MobiDB-lite"/>
    </source>
</evidence>
<dbReference type="AlphaFoldDB" id="A0A2H1WL80"/>
<dbReference type="EMBL" id="ODYU01009420">
    <property type="protein sequence ID" value="SOQ53833.1"/>
    <property type="molecule type" value="Genomic_DNA"/>
</dbReference>
<name>A0A2H1WL80_SPOFR</name>
<gene>
    <name evidence="2" type="ORF">SFRICE_034898</name>
</gene>
<feature type="region of interest" description="Disordered" evidence="1">
    <location>
        <begin position="1"/>
        <end position="20"/>
    </location>
</feature>
<accession>A0A2H1WL80</accession>